<feature type="compositionally biased region" description="Low complexity" evidence="1">
    <location>
        <begin position="88"/>
        <end position="105"/>
    </location>
</feature>
<keyword evidence="3" id="KW-1185">Reference proteome</keyword>
<feature type="compositionally biased region" description="Gly residues" evidence="1">
    <location>
        <begin position="181"/>
        <end position="190"/>
    </location>
</feature>
<proteinExistence type="predicted"/>
<feature type="compositionally biased region" description="Pro residues" evidence="1">
    <location>
        <begin position="106"/>
        <end position="121"/>
    </location>
</feature>
<feature type="compositionally biased region" description="Basic and acidic residues" evidence="1">
    <location>
        <begin position="329"/>
        <end position="340"/>
    </location>
</feature>
<feature type="compositionally biased region" description="Low complexity" evidence="1">
    <location>
        <begin position="19"/>
        <end position="38"/>
    </location>
</feature>
<evidence type="ECO:0000313" key="3">
    <source>
        <dbReference type="Proteomes" id="UP000053424"/>
    </source>
</evidence>
<accession>A0A0C2YHT6</accession>
<organism evidence="2 3">
    <name type="scientific">Hebeloma cylindrosporum</name>
    <dbReference type="NCBI Taxonomy" id="76867"/>
    <lineage>
        <taxon>Eukaryota</taxon>
        <taxon>Fungi</taxon>
        <taxon>Dikarya</taxon>
        <taxon>Basidiomycota</taxon>
        <taxon>Agaricomycotina</taxon>
        <taxon>Agaricomycetes</taxon>
        <taxon>Agaricomycetidae</taxon>
        <taxon>Agaricales</taxon>
        <taxon>Agaricineae</taxon>
        <taxon>Hymenogastraceae</taxon>
        <taxon>Hebeloma</taxon>
    </lineage>
</organism>
<reference evidence="2 3" key="1">
    <citation type="submission" date="2014-04" db="EMBL/GenBank/DDBJ databases">
        <authorList>
            <consortium name="DOE Joint Genome Institute"/>
            <person name="Kuo A."/>
            <person name="Gay G."/>
            <person name="Dore J."/>
            <person name="Kohler A."/>
            <person name="Nagy L.G."/>
            <person name="Floudas D."/>
            <person name="Copeland A."/>
            <person name="Barry K.W."/>
            <person name="Cichocki N."/>
            <person name="Veneault-Fourrey C."/>
            <person name="LaButti K."/>
            <person name="Lindquist E.A."/>
            <person name="Lipzen A."/>
            <person name="Lundell T."/>
            <person name="Morin E."/>
            <person name="Murat C."/>
            <person name="Sun H."/>
            <person name="Tunlid A."/>
            <person name="Henrissat B."/>
            <person name="Grigoriev I.V."/>
            <person name="Hibbett D.S."/>
            <person name="Martin F."/>
            <person name="Nordberg H.P."/>
            <person name="Cantor M.N."/>
            <person name="Hua S.X."/>
        </authorList>
    </citation>
    <scope>NUCLEOTIDE SEQUENCE [LARGE SCALE GENOMIC DNA]</scope>
    <source>
        <strain evidence="3">h7</strain>
    </source>
</reference>
<feature type="compositionally biased region" description="Gly residues" evidence="1">
    <location>
        <begin position="282"/>
        <end position="291"/>
    </location>
</feature>
<feature type="compositionally biased region" description="Low complexity" evidence="1">
    <location>
        <begin position="195"/>
        <end position="206"/>
    </location>
</feature>
<dbReference type="OrthoDB" id="10671195at2759"/>
<dbReference type="HOGENOM" id="CLU_750184_0_0_1"/>
<feature type="region of interest" description="Disordered" evidence="1">
    <location>
        <begin position="1"/>
        <end position="369"/>
    </location>
</feature>
<feature type="compositionally biased region" description="Polar residues" evidence="1">
    <location>
        <begin position="221"/>
        <end position="234"/>
    </location>
</feature>
<evidence type="ECO:0000313" key="2">
    <source>
        <dbReference type="EMBL" id="KIM40597.1"/>
    </source>
</evidence>
<dbReference type="STRING" id="686832.A0A0C2YHT6"/>
<name>A0A0C2YHT6_HEBCY</name>
<feature type="compositionally biased region" description="Polar residues" evidence="1">
    <location>
        <begin position="146"/>
        <end position="158"/>
    </location>
</feature>
<reference evidence="3" key="2">
    <citation type="submission" date="2015-01" db="EMBL/GenBank/DDBJ databases">
        <title>Evolutionary Origins and Diversification of the Mycorrhizal Mutualists.</title>
        <authorList>
            <consortium name="DOE Joint Genome Institute"/>
            <consortium name="Mycorrhizal Genomics Consortium"/>
            <person name="Kohler A."/>
            <person name="Kuo A."/>
            <person name="Nagy L.G."/>
            <person name="Floudas D."/>
            <person name="Copeland A."/>
            <person name="Barry K.W."/>
            <person name="Cichocki N."/>
            <person name="Veneault-Fourrey C."/>
            <person name="LaButti K."/>
            <person name="Lindquist E.A."/>
            <person name="Lipzen A."/>
            <person name="Lundell T."/>
            <person name="Morin E."/>
            <person name="Murat C."/>
            <person name="Riley R."/>
            <person name="Ohm R."/>
            <person name="Sun H."/>
            <person name="Tunlid A."/>
            <person name="Henrissat B."/>
            <person name="Grigoriev I.V."/>
            <person name="Hibbett D.S."/>
            <person name="Martin F."/>
        </authorList>
    </citation>
    <scope>NUCLEOTIDE SEQUENCE [LARGE SCALE GENOMIC DNA]</scope>
    <source>
        <strain evidence="3">h7</strain>
    </source>
</reference>
<feature type="compositionally biased region" description="Polar residues" evidence="1">
    <location>
        <begin position="73"/>
        <end position="87"/>
    </location>
</feature>
<dbReference type="EMBL" id="KN831782">
    <property type="protein sequence ID" value="KIM40597.1"/>
    <property type="molecule type" value="Genomic_DNA"/>
</dbReference>
<protein>
    <submittedName>
        <fullName evidence="2">Uncharacterized protein</fullName>
    </submittedName>
</protein>
<gene>
    <name evidence="2" type="ORF">M413DRAFT_164568</name>
</gene>
<sequence length="369" mass="37255">MPDPSGDFLTPRHIPSPLPQQHHQQQQRHQPQQQQQQQTPILPVRGLQYDTSGAPTVPNSPVVLDGPLPPNFIPQTLTNSRGVSTPFSRSSGLPGMSGGMSTPVIPGNPPPVFPSSAPPPAQTQVYGNPLAKNRDREEQPHGSPYRPQQQLPSASPAWNNKPFGGSGAASPAWGNKPFGTPGAGGVGGGAPPSPAWGASSPAAWGTNNTFGAPGISGSGLGNVSSPQGWGSANQPFIPPGVNNSAGGMTPASAPRNLPPGFAGSGTGSLAGRSGVSIYGPPLSGGGGGGGTPLPVPAPPLPGGFGAPSSPMNMPIPTVPTYGDDEDDGADRFDPTTEENTRLNAAVGNSSLVNMPGGSGAQTKKKKKKR</sequence>
<dbReference type="AlphaFoldDB" id="A0A0C2YHT6"/>
<evidence type="ECO:0000256" key="1">
    <source>
        <dbReference type="SAM" id="MobiDB-lite"/>
    </source>
</evidence>
<feature type="compositionally biased region" description="Polar residues" evidence="1">
    <location>
        <begin position="49"/>
        <end position="59"/>
    </location>
</feature>
<dbReference type="Proteomes" id="UP000053424">
    <property type="component" value="Unassembled WGS sequence"/>
</dbReference>